<protein>
    <submittedName>
        <fullName evidence="8">MFS transporter</fullName>
    </submittedName>
</protein>
<dbReference type="InterPro" id="IPR011701">
    <property type="entry name" value="MFS"/>
</dbReference>
<evidence type="ECO:0000313" key="9">
    <source>
        <dbReference type="Proteomes" id="UP000654108"/>
    </source>
</evidence>
<feature type="transmembrane region" description="Helical" evidence="6">
    <location>
        <begin position="253"/>
        <end position="278"/>
    </location>
</feature>
<comment type="caution">
    <text evidence="8">The sequence shown here is derived from an EMBL/GenBank/DDBJ whole genome shotgun (WGS) entry which is preliminary data.</text>
</comment>
<dbReference type="Gene3D" id="1.20.1250.20">
    <property type="entry name" value="MFS general substrate transporter like domains"/>
    <property type="match status" value="1"/>
</dbReference>
<dbReference type="InterPro" id="IPR020846">
    <property type="entry name" value="MFS_dom"/>
</dbReference>
<feature type="transmembrane region" description="Helical" evidence="6">
    <location>
        <begin position="190"/>
        <end position="208"/>
    </location>
</feature>
<keyword evidence="2" id="KW-1003">Cell membrane</keyword>
<feature type="domain" description="Major facilitator superfamily (MFS) profile" evidence="7">
    <location>
        <begin position="1"/>
        <end position="370"/>
    </location>
</feature>
<keyword evidence="3 6" id="KW-0812">Transmembrane</keyword>
<organism evidence="8 9">
    <name type="scientific">Devosia oryzisoli</name>
    <dbReference type="NCBI Taxonomy" id="2774138"/>
    <lineage>
        <taxon>Bacteria</taxon>
        <taxon>Pseudomonadati</taxon>
        <taxon>Pseudomonadota</taxon>
        <taxon>Alphaproteobacteria</taxon>
        <taxon>Hyphomicrobiales</taxon>
        <taxon>Devosiaceae</taxon>
        <taxon>Devosia</taxon>
    </lineage>
</organism>
<evidence type="ECO:0000256" key="4">
    <source>
        <dbReference type="ARBA" id="ARBA00022989"/>
    </source>
</evidence>
<evidence type="ECO:0000313" key="8">
    <source>
        <dbReference type="EMBL" id="MBD8065923.1"/>
    </source>
</evidence>
<dbReference type="InterPro" id="IPR050189">
    <property type="entry name" value="MFS_Efflux_Transporters"/>
</dbReference>
<feature type="transmembrane region" description="Helical" evidence="6">
    <location>
        <begin position="107"/>
        <end position="131"/>
    </location>
</feature>
<dbReference type="Proteomes" id="UP000654108">
    <property type="component" value="Unassembled WGS sequence"/>
</dbReference>
<evidence type="ECO:0000256" key="3">
    <source>
        <dbReference type="ARBA" id="ARBA00022692"/>
    </source>
</evidence>
<dbReference type="InterPro" id="IPR036259">
    <property type="entry name" value="MFS_trans_sf"/>
</dbReference>
<keyword evidence="9" id="KW-1185">Reference proteome</keyword>
<accession>A0A927FW41</accession>
<feature type="transmembrane region" description="Helical" evidence="6">
    <location>
        <begin position="228"/>
        <end position="246"/>
    </location>
</feature>
<keyword evidence="5 6" id="KW-0472">Membrane</keyword>
<dbReference type="Pfam" id="PF07690">
    <property type="entry name" value="MFS_1"/>
    <property type="match status" value="1"/>
</dbReference>
<gene>
    <name evidence="8" type="ORF">IC608_10585</name>
</gene>
<dbReference type="PROSITE" id="PS50850">
    <property type="entry name" value="MFS"/>
    <property type="match status" value="1"/>
</dbReference>
<feature type="transmembrane region" description="Helical" evidence="6">
    <location>
        <begin position="49"/>
        <end position="68"/>
    </location>
</feature>
<proteinExistence type="predicted"/>
<dbReference type="GO" id="GO:0022857">
    <property type="term" value="F:transmembrane transporter activity"/>
    <property type="evidence" value="ECO:0007669"/>
    <property type="project" value="InterPro"/>
</dbReference>
<dbReference type="AlphaFoldDB" id="A0A927FW41"/>
<evidence type="ECO:0000256" key="1">
    <source>
        <dbReference type="ARBA" id="ARBA00004651"/>
    </source>
</evidence>
<feature type="transmembrane region" description="Helical" evidence="6">
    <location>
        <begin position="284"/>
        <end position="304"/>
    </location>
</feature>
<dbReference type="EMBL" id="JACYFU010000002">
    <property type="protein sequence ID" value="MBD8065923.1"/>
    <property type="molecule type" value="Genomic_DNA"/>
</dbReference>
<feature type="transmembrane region" description="Helical" evidence="6">
    <location>
        <begin position="20"/>
        <end position="42"/>
    </location>
</feature>
<name>A0A927FW41_9HYPH</name>
<evidence type="ECO:0000256" key="5">
    <source>
        <dbReference type="ARBA" id="ARBA00023136"/>
    </source>
</evidence>
<feature type="transmembrane region" description="Helical" evidence="6">
    <location>
        <begin position="316"/>
        <end position="334"/>
    </location>
</feature>
<comment type="subcellular location">
    <subcellularLocation>
        <location evidence="1">Cell membrane</location>
        <topology evidence="1">Multi-pass membrane protein</topology>
    </subcellularLocation>
</comment>
<feature type="transmembrane region" description="Helical" evidence="6">
    <location>
        <begin position="74"/>
        <end position="95"/>
    </location>
</feature>
<evidence type="ECO:0000256" key="6">
    <source>
        <dbReference type="SAM" id="Phobius"/>
    </source>
</evidence>
<feature type="transmembrane region" description="Helical" evidence="6">
    <location>
        <begin position="340"/>
        <end position="364"/>
    </location>
</feature>
<evidence type="ECO:0000259" key="7">
    <source>
        <dbReference type="PROSITE" id="PS50850"/>
    </source>
</evidence>
<dbReference type="GO" id="GO:0005886">
    <property type="term" value="C:plasma membrane"/>
    <property type="evidence" value="ECO:0007669"/>
    <property type="project" value="UniProtKB-SubCell"/>
</dbReference>
<sequence length="373" mass="38406">MPAVSTDVIAQSLAVSAGEVAAMTGIYHLAFAAGQIPVGVALDRFSVRSVFLVLIATIGCGAAITAVAHSTLMFLIGQAVLGLGCSGMLLCPLTYAARSQDGASFPLWSAFILAVGNSGMLLSASPTAWLIETFSWRTAFVVPLVMAGLVAVAAAIRLREQRSASTTMESIGSEFVQVLRIGRSQSLRGVVSLAFVSFAVVIGIRGVWAGPWLMEERGLNRLDAGNVMLALTLMLIVMPMLVGILARRAGSTNLLLVAGHVVAGVMLLLLPLGVIAGFSALYDLTLLIVFGVAVSVQPLLFTLGRQSVAPADTGKALAAVNLAFFAGAAIIQAISAPVVALGGTGGVIVFLGLLSIAGALLFALQPLPVRRRA</sequence>
<dbReference type="PANTHER" id="PTHR43124:SF3">
    <property type="entry name" value="CHLORAMPHENICOL EFFLUX PUMP RV0191"/>
    <property type="match status" value="1"/>
</dbReference>
<dbReference type="PANTHER" id="PTHR43124">
    <property type="entry name" value="PURINE EFFLUX PUMP PBUE"/>
    <property type="match status" value="1"/>
</dbReference>
<reference evidence="8" key="1">
    <citation type="submission" date="2020-09" db="EMBL/GenBank/DDBJ databases">
        <title>Genome seq and assembly of Devosia sp.</title>
        <authorList>
            <person name="Chhetri G."/>
        </authorList>
    </citation>
    <scope>NUCLEOTIDE SEQUENCE</scope>
    <source>
        <strain evidence="8">PTR5</strain>
    </source>
</reference>
<feature type="transmembrane region" description="Helical" evidence="6">
    <location>
        <begin position="137"/>
        <end position="158"/>
    </location>
</feature>
<dbReference type="SUPFAM" id="SSF103473">
    <property type="entry name" value="MFS general substrate transporter"/>
    <property type="match status" value="1"/>
</dbReference>
<evidence type="ECO:0000256" key="2">
    <source>
        <dbReference type="ARBA" id="ARBA00022475"/>
    </source>
</evidence>
<keyword evidence="4 6" id="KW-1133">Transmembrane helix</keyword>